<keyword evidence="4" id="KW-0378">Hydrolase</keyword>
<dbReference type="SUPFAM" id="SSF54197">
    <property type="entry name" value="HIT-like"/>
    <property type="match status" value="1"/>
</dbReference>
<dbReference type="HOGENOM" id="CLU_056776_3_2_9"/>
<organism evidence="4 5">
    <name type="scientific">Clostridium botulinum B2 450</name>
    <dbReference type="NCBI Taxonomy" id="1379739"/>
    <lineage>
        <taxon>Bacteria</taxon>
        <taxon>Bacillati</taxon>
        <taxon>Bacillota</taxon>
        <taxon>Clostridia</taxon>
        <taxon>Eubacteriales</taxon>
        <taxon>Clostridiaceae</taxon>
        <taxon>Clostridium</taxon>
    </lineage>
</organism>
<dbReference type="InterPro" id="IPR001310">
    <property type="entry name" value="Histidine_triad_HIT"/>
</dbReference>
<dbReference type="GO" id="GO:0016787">
    <property type="term" value="F:hydrolase activity"/>
    <property type="evidence" value="ECO:0007669"/>
    <property type="project" value="UniProtKB-KW"/>
</dbReference>
<dbReference type="PATRIC" id="fig|1379739.3.peg.1701"/>
<reference evidence="4 5" key="1">
    <citation type="submission" date="2014-06" db="EMBL/GenBank/DDBJ databases">
        <title>Genome characterization of distinct group I Clostridium botulinum lineages.</title>
        <authorList>
            <person name="Giordani F."/>
            <person name="Anselmo A."/>
            <person name="Fillo S."/>
            <person name="Palozzi A.M."/>
            <person name="Fortunato A."/>
            <person name="Gentile B."/>
            <person name="Ciammaruconi A."/>
            <person name="Anniballi F."/>
            <person name="De Medici D."/>
            <person name="Lista F."/>
        </authorList>
    </citation>
    <scope>NUCLEOTIDE SEQUENCE [LARGE SCALE GENOMIC DNA]</scope>
    <source>
        <strain evidence="4 5">B2 450</strain>
    </source>
</reference>
<feature type="short sequence motif" description="Histidine triad motif" evidence="2">
    <location>
        <begin position="99"/>
        <end position="103"/>
    </location>
</feature>
<dbReference type="PANTHER" id="PTHR46648">
    <property type="entry name" value="HIT FAMILY PROTEIN 1"/>
    <property type="match status" value="1"/>
</dbReference>
<feature type="domain" description="HIT" evidence="3">
    <location>
        <begin position="9"/>
        <end position="114"/>
    </location>
</feature>
<proteinExistence type="predicted"/>
<feature type="active site" description="Tele-AMP-histidine intermediate" evidence="1">
    <location>
        <position position="103"/>
    </location>
</feature>
<dbReference type="PROSITE" id="PS51084">
    <property type="entry name" value="HIT_2"/>
    <property type="match status" value="1"/>
</dbReference>
<dbReference type="PANTHER" id="PTHR46648:SF1">
    <property type="entry name" value="ADENOSINE 5'-MONOPHOSPHORAMIDASE HNT1"/>
    <property type="match status" value="1"/>
</dbReference>
<dbReference type="OrthoDB" id="9784774at2"/>
<dbReference type="AlphaFoldDB" id="A0A0D0ZXH1"/>
<dbReference type="RefSeq" id="WP_003486866.1">
    <property type="nucleotide sequence ID" value="NZ_JXSU01000007.1"/>
</dbReference>
<dbReference type="Pfam" id="PF01230">
    <property type="entry name" value="HIT"/>
    <property type="match status" value="1"/>
</dbReference>
<name>A0A0D0ZXH1_CLOBO</name>
<dbReference type="Gene3D" id="3.30.428.10">
    <property type="entry name" value="HIT-like"/>
    <property type="match status" value="1"/>
</dbReference>
<dbReference type="EMBL" id="JXSU01000007">
    <property type="protein sequence ID" value="KIS23313.1"/>
    <property type="molecule type" value="Genomic_DNA"/>
</dbReference>
<comment type="caution">
    <text evidence="4">The sequence shown here is derived from an EMBL/GenBank/DDBJ whole genome shotgun (WGS) entry which is preliminary data.</text>
</comment>
<evidence type="ECO:0000256" key="2">
    <source>
        <dbReference type="PROSITE-ProRule" id="PRU00464"/>
    </source>
</evidence>
<dbReference type="InterPro" id="IPR011146">
    <property type="entry name" value="HIT-like"/>
</dbReference>
<dbReference type="GO" id="GO:0009117">
    <property type="term" value="P:nucleotide metabolic process"/>
    <property type="evidence" value="ECO:0007669"/>
    <property type="project" value="TreeGrafter"/>
</dbReference>
<dbReference type="PRINTS" id="PR00332">
    <property type="entry name" value="HISTRIAD"/>
</dbReference>
<evidence type="ECO:0000259" key="3">
    <source>
        <dbReference type="PROSITE" id="PS51084"/>
    </source>
</evidence>
<dbReference type="InterPro" id="IPR036265">
    <property type="entry name" value="HIT-like_sf"/>
</dbReference>
<evidence type="ECO:0000256" key="1">
    <source>
        <dbReference type="PIRSR" id="PIRSR601310-1"/>
    </source>
</evidence>
<sequence>MKNTMENCNFCKIINKEKKGNIVYENDLVCCFLAEEPINEGHMLIAPKKHYLDLDQLDDETAIEIMRVSKIMVKVLKDTYKSDGYSIMQNGGSFNNVGHYHMHLFPRYKGDSFSWSYGEEDSSTLEVVSKKIQQQLKDYVIK</sequence>
<gene>
    <name evidence="4" type="ORF">N495_06830</name>
</gene>
<dbReference type="Proteomes" id="UP000032250">
    <property type="component" value="Unassembled WGS sequence"/>
</dbReference>
<evidence type="ECO:0000313" key="4">
    <source>
        <dbReference type="EMBL" id="KIS23313.1"/>
    </source>
</evidence>
<evidence type="ECO:0000313" key="5">
    <source>
        <dbReference type="Proteomes" id="UP000032250"/>
    </source>
</evidence>
<accession>A0A0D0ZXH1</accession>
<protein>
    <submittedName>
        <fullName evidence="4">HIT family hydrolase</fullName>
    </submittedName>
</protein>